<organism evidence="10 11">
    <name type="scientific">Lichenibacterium minor</name>
    <dbReference type="NCBI Taxonomy" id="2316528"/>
    <lineage>
        <taxon>Bacteria</taxon>
        <taxon>Pseudomonadati</taxon>
        <taxon>Pseudomonadota</taxon>
        <taxon>Alphaproteobacteria</taxon>
        <taxon>Hyphomicrobiales</taxon>
        <taxon>Lichenihabitantaceae</taxon>
        <taxon>Lichenibacterium</taxon>
    </lineage>
</organism>
<sequence length="356" mass="36221">MVPPRLLAVTLAAAGLLGAGPAAAVSATGAGATFPQPAYARWAALYAAETGDAITYDGIGSGAGVTAIEGNGVTFGASDKPLGEAELTSHGLVQFPTLVGGVVPVIDLPGVGPGDLVLDGQTLADLCLRSIDFWDDPAIAKLNPHLLLPHLPVRPIRRSDGSGTTAAFAAYLAGVSKRDQGWFAEHPNDLPPNGTAVEGSKGMADAVAATPGAIGYVGFDYAQANRLVYVDLINADGRVVQPTLASIAAAAAAGDWSHGLTPSLQARPGGASWPIVSATYVLMRKSNKDDLAAWTVLKFFGWAFRSGGPAAEDLGFVPIPARAEAEARRALLGVQDLQGRALAPPDVTSPPPGASP</sequence>
<dbReference type="NCBIfam" id="TIGR00975">
    <property type="entry name" value="3a0107s03"/>
    <property type="match status" value="1"/>
</dbReference>
<evidence type="ECO:0000256" key="4">
    <source>
        <dbReference type="ARBA" id="ARBA00021889"/>
    </source>
</evidence>
<evidence type="ECO:0000256" key="3">
    <source>
        <dbReference type="ARBA" id="ARBA00011529"/>
    </source>
</evidence>
<keyword evidence="5 7" id="KW-0813">Transport</keyword>
<dbReference type="PIRSF" id="PIRSF002756">
    <property type="entry name" value="PstS"/>
    <property type="match status" value="1"/>
</dbReference>
<keyword evidence="11" id="KW-1185">Reference proteome</keyword>
<evidence type="ECO:0000256" key="6">
    <source>
        <dbReference type="ARBA" id="ARBA00022592"/>
    </source>
</evidence>
<dbReference type="OrthoDB" id="9801510at2"/>
<evidence type="ECO:0000259" key="9">
    <source>
        <dbReference type="Pfam" id="PF12849"/>
    </source>
</evidence>
<dbReference type="GO" id="GO:0043190">
    <property type="term" value="C:ATP-binding cassette (ABC) transporter complex"/>
    <property type="evidence" value="ECO:0007669"/>
    <property type="project" value="InterPro"/>
</dbReference>
<protein>
    <recommendedName>
        <fullName evidence="4 7">Phosphate-binding protein PstS</fullName>
    </recommendedName>
</protein>
<proteinExistence type="inferred from homology"/>
<comment type="function">
    <text evidence="1 7">Part of the ABC transporter complex PstSACB involved in phosphate import.</text>
</comment>
<keyword evidence="6 7" id="KW-0592">Phosphate transport</keyword>
<evidence type="ECO:0000256" key="7">
    <source>
        <dbReference type="PIRNR" id="PIRNR002756"/>
    </source>
</evidence>
<comment type="subunit">
    <text evidence="3 7">The complex is composed of two ATP-binding proteins (PstB), two transmembrane proteins (PstC and PstA) and a solute-binding protein (PstS).</text>
</comment>
<gene>
    <name evidence="10" type="primary">pstS</name>
    <name evidence="10" type="ORF">D3273_01060</name>
</gene>
<dbReference type="CDD" id="cd13565">
    <property type="entry name" value="PBP2_PstS"/>
    <property type="match status" value="1"/>
</dbReference>
<evidence type="ECO:0000313" key="10">
    <source>
        <dbReference type="EMBL" id="RYC33875.1"/>
    </source>
</evidence>
<evidence type="ECO:0000256" key="1">
    <source>
        <dbReference type="ARBA" id="ARBA00002841"/>
    </source>
</evidence>
<dbReference type="Gene3D" id="3.40.190.10">
    <property type="entry name" value="Periplasmic binding protein-like II"/>
    <property type="match status" value="2"/>
</dbReference>
<reference evidence="10 11" key="2">
    <citation type="submission" date="2019-02" db="EMBL/GenBank/DDBJ databases">
        <title>'Lichenibacterium ramalinii' gen. nov. sp. nov., 'Lichenibacterium minor' gen. nov. sp. nov.</title>
        <authorList>
            <person name="Pankratov T."/>
        </authorList>
    </citation>
    <scope>NUCLEOTIDE SEQUENCE [LARGE SCALE GENOMIC DNA]</scope>
    <source>
        <strain evidence="10 11">RmlP026</strain>
    </source>
</reference>
<evidence type="ECO:0000256" key="8">
    <source>
        <dbReference type="SAM" id="SignalP"/>
    </source>
</evidence>
<comment type="caution">
    <text evidence="10">The sequence shown here is derived from an EMBL/GenBank/DDBJ whole genome shotgun (WGS) entry which is preliminary data.</text>
</comment>
<dbReference type="InterPro" id="IPR050962">
    <property type="entry name" value="Phosphate-bind_PstS"/>
</dbReference>
<feature type="chain" id="PRO_5020939741" description="Phosphate-binding protein PstS" evidence="8">
    <location>
        <begin position="25"/>
        <end position="356"/>
    </location>
</feature>
<reference evidence="10 11" key="1">
    <citation type="submission" date="2018-12" db="EMBL/GenBank/DDBJ databases">
        <authorList>
            <person name="Grouzdev D.S."/>
            <person name="Krutkina M.S."/>
        </authorList>
    </citation>
    <scope>NUCLEOTIDE SEQUENCE [LARGE SCALE GENOMIC DNA]</scope>
    <source>
        <strain evidence="10 11">RmlP026</strain>
    </source>
</reference>
<dbReference type="PANTHER" id="PTHR42996:SF1">
    <property type="entry name" value="PHOSPHATE-BINDING PROTEIN PSTS"/>
    <property type="match status" value="1"/>
</dbReference>
<dbReference type="InterPro" id="IPR005673">
    <property type="entry name" value="ABC_phos-bd_PstS"/>
</dbReference>
<dbReference type="EMBL" id="QYBB01000001">
    <property type="protein sequence ID" value="RYC33875.1"/>
    <property type="molecule type" value="Genomic_DNA"/>
</dbReference>
<accession>A0A4Q2UGN2</accession>
<dbReference type="RefSeq" id="WP_129222734.1">
    <property type="nucleotide sequence ID" value="NZ_QYBB01000001.1"/>
</dbReference>
<feature type="domain" description="PBP" evidence="9">
    <location>
        <begin position="24"/>
        <end position="299"/>
    </location>
</feature>
<dbReference type="Pfam" id="PF12849">
    <property type="entry name" value="PBP_like_2"/>
    <property type="match status" value="1"/>
</dbReference>
<evidence type="ECO:0000256" key="5">
    <source>
        <dbReference type="ARBA" id="ARBA00022448"/>
    </source>
</evidence>
<name>A0A4Q2UGN2_9HYPH</name>
<dbReference type="PANTHER" id="PTHR42996">
    <property type="entry name" value="PHOSPHATE-BINDING PROTEIN PSTS"/>
    <property type="match status" value="1"/>
</dbReference>
<keyword evidence="8" id="KW-0732">Signal</keyword>
<feature type="signal peptide" evidence="8">
    <location>
        <begin position="1"/>
        <end position="24"/>
    </location>
</feature>
<evidence type="ECO:0000313" key="11">
    <source>
        <dbReference type="Proteomes" id="UP000290759"/>
    </source>
</evidence>
<dbReference type="GO" id="GO:0035435">
    <property type="term" value="P:phosphate ion transmembrane transport"/>
    <property type="evidence" value="ECO:0007669"/>
    <property type="project" value="InterPro"/>
</dbReference>
<dbReference type="Proteomes" id="UP000290759">
    <property type="component" value="Unassembled WGS sequence"/>
</dbReference>
<evidence type="ECO:0000256" key="2">
    <source>
        <dbReference type="ARBA" id="ARBA00008725"/>
    </source>
</evidence>
<comment type="similarity">
    <text evidence="2 7">Belongs to the PstS family.</text>
</comment>
<dbReference type="GO" id="GO:0042301">
    <property type="term" value="F:phosphate ion binding"/>
    <property type="evidence" value="ECO:0007669"/>
    <property type="project" value="InterPro"/>
</dbReference>
<dbReference type="SUPFAM" id="SSF53850">
    <property type="entry name" value="Periplasmic binding protein-like II"/>
    <property type="match status" value="1"/>
</dbReference>
<dbReference type="AlphaFoldDB" id="A0A4Q2UGN2"/>
<dbReference type="InterPro" id="IPR024370">
    <property type="entry name" value="PBP_domain"/>
</dbReference>